<proteinExistence type="inferred from homology"/>
<accession>A0A8J5GME9</accession>
<organism evidence="16 17">
    <name type="scientific">Zingiber officinale</name>
    <name type="common">Ginger</name>
    <name type="synonym">Amomum zingiber</name>
    <dbReference type="NCBI Taxonomy" id="94328"/>
    <lineage>
        <taxon>Eukaryota</taxon>
        <taxon>Viridiplantae</taxon>
        <taxon>Streptophyta</taxon>
        <taxon>Embryophyta</taxon>
        <taxon>Tracheophyta</taxon>
        <taxon>Spermatophyta</taxon>
        <taxon>Magnoliopsida</taxon>
        <taxon>Liliopsida</taxon>
        <taxon>Zingiberales</taxon>
        <taxon>Zingiberaceae</taxon>
        <taxon>Zingiber</taxon>
    </lineage>
</organism>
<reference evidence="16 17" key="1">
    <citation type="submission" date="2020-08" db="EMBL/GenBank/DDBJ databases">
        <title>Plant Genome Project.</title>
        <authorList>
            <person name="Zhang R.-G."/>
        </authorList>
    </citation>
    <scope>NUCLEOTIDE SEQUENCE [LARGE SCALE GENOMIC DNA]</scope>
    <source>
        <tissue evidence="16">Rhizome</tissue>
    </source>
</reference>
<evidence type="ECO:0000256" key="11">
    <source>
        <dbReference type="ARBA" id="ARBA00023316"/>
    </source>
</evidence>
<dbReference type="GO" id="GO:0000139">
    <property type="term" value="C:Golgi membrane"/>
    <property type="evidence" value="ECO:0007669"/>
    <property type="project" value="UniProtKB-SubCell"/>
</dbReference>
<protein>
    <recommendedName>
        <fullName evidence="14">Glycosyltransferases</fullName>
        <ecNumber evidence="14">2.4.-.-</ecNumber>
    </recommendedName>
</protein>
<dbReference type="EMBL" id="JACMSC010000010">
    <property type="protein sequence ID" value="KAG6503773.1"/>
    <property type="molecule type" value="Genomic_DNA"/>
</dbReference>
<feature type="region of interest" description="Disordered" evidence="15">
    <location>
        <begin position="431"/>
        <end position="460"/>
    </location>
</feature>
<keyword evidence="8 14" id="KW-0333">Golgi apparatus</keyword>
<evidence type="ECO:0000313" key="16">
    <source>
        <dbReference type="EMBL" id="KAG6503773.1"/>
    </source>
</evidence>
<dbReference type="GO" id="GO:0010417">
    <property type="term" value="P:glucuronoxylan biosynthetic process"/>
    <property type="evidence" value="ECO:0007669"/>
    <property type="project" value="TreeGrafter"/>
</dbReference>
<dbReference type="AlphaFoldDB" id="A0A8J5GME9"/>
<evidence type="ECO:0000256" key="3">
    <source>
        <dbReference type="ARBA" id="ARBA00022676"/>
    </source>
</evidence>
<evidence type="ECO:0000256" key="13">
    <source>
        <dbReference type="PIRSR" id="PIRSR605027-4"/>
    </source>
</evidence>
<evidence type="ECO:0000256" key="6">
    <source>
        <dbReference type="ARBA" id="ARBA00022968"/>
    </source>
</evidence>
<dbReference type="GO" id="GO:0009834">
    <property type="term" value="P:plant-type secondary cell wall biogenesis"/>
    <property type="evidence" value="ECO:0007669"/>
    <property type="project" value="TreeGrafter"/>
</dbReference>
<keyword evidence="7" id="KW-1133">Transmembrane helix</keyword>
<evidence type="ECO:0000256" key="12">
    <source>
        <dbReference type="PIRSR" id="PIRSR605027-1"/>
    </source>
</evidence>
<dbReference type="SUPFAM" id="SSF53448">
    <property type="entry name" value="Nucleotide-diphospho-sugar transferases"/>
    <property type="match status" value="1"/>
</dbReference>
<evidence type="ECO:0000313" key="17">
    <source>
        <dbReference type="Proteomes" id="UP000734854"/>
    </source>
</evidence>
<evidence type="ECO:0000256" key="14">
    <source>
        <dbReference type="RuleBase" id="RU363127"/>
    </source>
</evidence>
<evidence type="ECO:0000256" key="9">
    <source>
        <dbReference type="ARBA" id="ARBA00023136"/>
    </source>
</evidence>
<evidence type="ECO:0000256" key="5">
    <source>
        <dbReference type="ARBA" id="ARBA00022692"/>
    </source>
</evidence>
<feature type="active site" description="Proton donor/acceptor" evidence="12">
    <location>
        <position position="353"/>
    </location>
</feature>
<dbReference type="Gene3D" id="3.90.550.10">
    <property type="entry name" value="Spore Coat Polysaccharide Biosynthesis Protein SpsA, Chain A"/>
    <property type="match status" value="1"/>
</dbReference>
<gene>
    <name evidence="16" type="ORF">ZIOFF_036097</name>
</gene>
<dbReference type="FunFam" id="3.90.550.10:FF:000096">
    <property type="entry name" value="Glycosyltransferases"/>
    <property type="match status" value="1"/>
</dbReference>
<keyword evidence="10" id="KW-0325">Glycoprotein</keyword>
<keyword evidence="11 14" id="KW-0961">Cell wall biogenesis/degradation</keyword>
<evidence type="ECO:0000256" key="10">
    <source>
        <dbReference type="ARBA" id="ARBA00023180"/>
    </source>
</evidence>
<keyword evidence="5" id="KW-0812">Transmembrane</keyword>
<keyword evidence="17" id="KW-1185">Reference proteome</keyword>
<comment type="caution">
    <text evidence="16">The sequence shown here is derived from an EMBL/GenBank/DDBJ whole genome shotgun (WGS) entry which is preliminary data.</text>
</comment>
<dbReference type="InterPro" id="IPR005027">
    <property type="entry name" value="Glyco_trans_43"/>
</dbReference>
<keyword evidence="6 14" id="KW-0735">Signal-anchor</keyword>
<evidence type="ECO:0000256" key="7">
    <source>
        <dbReference type="ARBA" id="ARBA00022989"/>
    </source>
</evidence>
<dbReference type="Proteomes" id="UP000734854">
    <property type="component" value="Unassembled WGS sequence"/>
</dbReference>
<comment type="function">
    <text evidence="14">Involved in the synthesis of glucuronoxylan hemicellulose in secondary cell walls.</text>
</comment>
<evidence type="ECO:0000256" key="15">
    <source>
        <dbReference type="SAM" id="MobiDB-lite"/>
    </source>
</evidence>
<dbReference type="GO" id="GO:0042285">
    <property type="term" value="F:xylosyltransferase activity"/>
    <property type="evidence" value="ECO:0007669"/>
    <property type="project" value="TreeGrafter"/>
</dbReference>
<evidence type="ECO:0000256" key="1">
    <source>
        <dbReference type="ARBA" id="ARBA00004323"/>
    </source>
</evidence>
<dbReference type="EC" id="2.4.-.-" evidence="14"/>
<sequence length="544" mass="60669">MKQLPEVQLPNRRTYSPAAAFRPSTADEGAAAAVEGFKHPAILFSPVLHLFCCLLCAAAGFRVSRLVVFLSPAPPSSSTLPQLFVPTVVLPPPPAVAATSRVVAGRHGIRVRPWPHPDPVEVARANEILSRVQEEQRVQCGVKDPRPVLVVTPTYARTFQALHLTALAHSLMLVRFPITWIVVEAGGVSHETAALLAPSRLRVIHLPFHEKMPVIWGDRHRFEARMRLHALRVIRERRLEGLVVFADESNVHSTELFEEIQKVEWMGAMSVEILSHLPATENQDSPSLVEGPACNSSGQLIGWHTIVDNEVAEVPERLEWAGFVINSRLLWKEGDGKPDWVRDLDDMEGGGTEMVSPFYLLKDASLVQPLGNCGKKVLLWWIRAEAHYDSKFPAGWMIGPPLEVVAPAKQTPWPGTPPALPLQQTLIDEGSAEKHVSKKGRSSSRSKRSSRNKKKQMRLETTSSCTLISQLKFLAKNGNKVSGKILFNKMAFLKQDSYKDLFDQNIERKKHQEYKCSAWFSQEWQSTGASVSLQQLKATLLHPF</sequence>
<keyword evidence="3" id="KW-0328">Glycosyltransferase</keyword>
<comment type="subcellular location">
    <subcellularLocation>
        <location evidence="1 14">Golgi apparatus membrane</location>
        <topology evidence="1 14">Single-pass type II membrane protein</topology>
    </subcellularLocation>
</comment>
<evidence type="ECO:0000256" key="4">
    <source>
        <dbReference type="ARBA" id="ARBA00022679"/>
    </source>
</evidence>
<dbReference type="InterPro" id="IPR029044">
    <property type="entry name" value="Nucleotide-diphossugar_trans"/>
</dbReference>
<comment type="similarity">
    <text evidence="2 14">Belongs to the glycosyltransferase 43 family.</text>
</comment>
<feature type="site" description="Interaction with galactose moiety of substrate glycoprotein" evidence="13">
    <location>
        <position position="290"/>
    </location>
</feature>
<evidence type="ECO:0000256" key="8">
    <source>
        <dbReference type="ARBA" id="ARBA00023034"/>
    </source>
</evidence>
<keyword evidence="4 14" id="KW-0808">Transferase</keyword>
<evidence type="ECO:0000256" key="2">
    <source>
        <dbReference type="ARBA" id="ARBA00007706"/>
    </source>
</evidence>
<keyword evidence="9" id="KW-0472">Membrane</keyword>
<feature type="compositionally biased region" description="Basic residues" evidence="15">
    <location>
        <begin position="436"/>
        <end position="456"/>
    </location>
</feature>
<name>A0A8J5GME9_ZINOF</name>
<dbReference type="GO" id="GO:0071555">
    <property type="term" value="P:cell wall organization"/>
    <property type="evidence" value="ECO:0007669"/>
    <property type="project" value="UniProtKB-KW"/>
</dbReference>
<dbReference type="GO" id="GO:0015018">
    <property type="term" value="F:galactosylgalactosylxylosylprotein 3-beta-glucuronosyltransferase activity"/>
    <property type="evidence" value="ECO:0007669"/>
    <property type="project" value="InterPro"/>
</dbReference>
<dbReference type="Pfam" id="PF03360">
    <property type="entry name" value="Glyco_transf_43"/>
    <property type="match status" value="1"/>
</dbReference>
<dbReference type="PANTHER" id="PTHR10896">
    <property type="entry name" value="GALACTOSYLGALACTOSYLXYLOSYLPROTEIN 3-BETA-GLUCURONOSYLTRANSFERASE BETA-1,3-GLUCURONYLTRANSFERASE"/>
    <property type="match status" value="1"/>
</dbReference>
<dbReference type="PANTHER" id="PTHR10896:SF17">
    <property type="entry name" value="BETA-1,4-XYLOSYLTRANSFERASE IRX14H-RELATED"/>
    <property type="match status" value="1"/>
</dbReference>